<name>A0A813J368_POLGL</name>
<gene>
    <name evidence="2" type="ORF">PGLA1383_LOCUS15609</name>
    <name evidence="3" type="ORF">PGLA2088_LOCUS14902</name>
</gene>
<accession>A0A813J368</accession>
<evidence type="ECO:0000313" key="3">
    <source>
        <dbReference type="EMBL" id="CAE8662482.1"/>
    </source>
</evidence>
<dbReference type="Proteomes" id="UP000654075">
    <property type="component" value="Unassembled WGS sequence"/>
</dbReference>
<dbReference type="PROSITE" id="PS51257">
    <property type="entry name" value="PROKAR_LIPOPROTEIN"/>
    <property type="match status" value="1"/>
</dbReference>
<evidence type="ECO:0000256" key="1">
    <source>
        <dbReference type="SAM" id="Phobius"/>
    </source>
</evidence>
<keyword evidence="1" id="KW-1133">Transmembrane helix</keyword>
<keyword evidence="5" id="KW-1185">Reference proteome</keyword>
<protein>
    <submittedName>
        <fullName evidence="3">Uncharacterized protein</fullName>
    </submittedName>
</protein>
<feature type="non-terminal residue" evidence="3">
    <location>
        <position position="1"/>
    </location>
</feature>
<dbReference type="Proteomes" id="UP000626109">
    <property type="component" value="Unassembled WGS sequence"/>
</dbReference>
<evidence type="ECO:0000313" key="5">
    <source>
        <dbReference type="Proteomes" id="UP000654075"/>
    </source>
</evidence>
<keyword evidence="1" id="KW-0812">Transmembrane</keyword>
<proteinExistence type="predicted"/>
<evidence type="ECO:0000313" key="4">
    <source>
        <dbReference type="Proteomes" id="UP000626109"/>
    </source>
</evidence>
<dbReference type="EMBL" id="CAJNNW010018176">
    <property type="protein sequence ID" value="CAE8662482.1"/>
    <property type="molecule type" value="Genomic_DNA"/>
</dbReference>
<comment type="caution">
    <text evidence="3">The sequence shown here is derived from an EMBL/GenBank/DDBJ whole genome shotgun (WGS) entry which is preliminary data.</text>
</comment>
<evidence type="ECO:0000313" key="2">
    <source>
        <dbReference type="EMBL" id="CAE8597158.1"/>
    </source>
</evidence>
<dbReference type="AlphaFoldDB" id="A0A813J368"/>
<reference evidence="3" key="1">
    <citation type="submission" date="2021-02" db="EMBL/GenBank/DDBJ databases">
        <authorList>
            <person name="Dougan E. K."/>
            <person name="Rhodes N."/>
            <person name="Thang M."/>
            <person name="Chan C."/>
        </authorList>
    </citation>
    <scope>NUCLEOTIDE SEQUENCE</scope>
</reference>
<organism evidence="3 4">
    <name type="scientific">Polarella glacialis</name>
    <name type="common">Dinoflagellate</name>
    <dbReference type="NCBI Taxonomy" id="89957"/>
    <lineage>
        <taxon>Eukaryota</taxon>
        <taxon>Sar</taxon>
        <taxon>Alveolata</taxon>
        <taxon>Dinophyceae</taxon>
        <taxon>Suessiales</taxon>
        <taxon>Suessiaceae</taxon>
        <taxon>Polarella</taxon>
    </lineage>
</organism>
<dbReference type="EMBL" id="CAJNNV010009250">
    <property type="protein sequence ID" value="CAE8597158.1"/>
    <property type="molecule type" value="Genomic_DNA"/>
</dbReference>
<sequence length="79" mass="8426">MAVARMLRGVLDVILSPGGFFVASCMAAPALLEQIIPIGAPLGAPYLFAWPVLLWTSIALIVIGVTFSDEKRLRKLSAT</sequence>
<keyword evidence="1" id="KW-0472">Membrane</keyword>
<feature type="transmembrane region" description="Helical" evidence="1">
    <location>
        <begin position="48"/>
        <end position="67"/>
    </location>
</feature>